<dbReference type="PANTHER" id="PTHR34583:SF2">
    <property type="entry name" value="ANTIPORTER SUBUNIT MNHC2-RELATED"/>
    <property type="match status" value="1"/>
</dbReference>
<reference evidence="7" key="1">
    <citation type="submission" date="2016-10" db="EMBL/GenBank/DDBJ databases">
        <authorList>
            <person name="de Groot N.N."/>
        </authorList>
    </citation>
    <scope>NUCLEOTIDE SEQUENCE</scope>
</reference>
<organism evidence="7">
    <name type="scientific">hydrothermal vent metagenome</name>
    <dbReference type="NCBI Taxonomy" id="652676"/>
    <lineage>
        <taxon>unclassified sequences</taxon>
        <taxon>metagenomes</taxon>
        <taxon>ecological metagenomes</taxon>
    </lineage>
</organism>
<evidence type="ECO:0000256" key="1">
    <source>
        <dbReference type="ARBA" id="ARBA00004651"/>
    </source>
</evidence>
<feature type="transmembrane region" description="Helical" evidence="6">
    <location>
        <begin position="17"/>
        <end position="35"/>
    </location>
</feature>
<accession>A0A1W1C6N4</accession>
<evidence type="ECO:0000256" key="3">
    <source>
        <dbReference type="ARBA" id="ARBA00022692"/>
    </source>
</evidence>
<keyword evidence="5 6" id="KW-0472">Membrane</keyword>
<keyword evidence="3 6" id="KW-0812">Transmembrane</keyword>
<proteinExistence type="predicted"/>
<dbReference type="Gene3D" id="1.10.287.3510">
    <property type="match status" value="1"/>
</dbReference>
<name>A0A1W1C6N4_9ZZZZ</name>
<feature type="transmembrane region" description="Helical" evidence="6">
    <location>
        <begin position="42"/>
        <end position="63"/>
    </location>
</feature>
<comment type="subcellular location">
    <subcellularLocation>
        <location evidence="1">Cell membrane</location>
        <topology evidence="1">Multi-pass membrane protein</topology>
    </subcellularLocation>
</comment>
<feature type="transmembrane region" description="Helical" evidence="6">
    <location>
        <begin position="88"/>
        <end position="112"/>
    </location>
</feature>
<keyword evidence="2" id="KW-1003">Cell membrane</keyword>
<evidence type="ECO:0000256" key="4">
    <source>
        <dbReference type="ARBA" id="ARBA00022989"/>
    </source>
</evidence>
<sequence length="128" mass="14292">MSDILVYLNQKEVIDNMILIGSMVLFSVGLFGLLSQKHIIKIFISISIMETSIFILFIGSTFVKGYSAPILGDGFEKFVNMNDPIPHAMILTAIVIGMAVFALGMSFAIEYYKLTGVTDINKMREMKR</sequence>
<keyword evidence="4 6" id="KW-1133">Transmembrane helix</keyword>
<dbReference type="PANTHER" id="PTHR34583">
    <property type="entry name" value="ANTIPORTER SUBUNIT MNHC2-RELATED"/>
    <property type="match status" value="1"/>
</dbReference>
<dbReference type="EMBL" id="FPHC01000064">
    <property type="protein sequence ID" value="SFV61382.1"/>
    <property type="molecule type" value="Genomic_DNA"/>
</dbReference>
<protein>
    <submittedName>
        <fullName evidence="7">Putative Na(+) H(+) antiporter subunit C</fullName>
    </submittedName>
</protein>
<evidence type="ECO:0000313" key="7">
    <source>
        <dbReference type="EMBL" id="SFV61382.1"/>
    </source>
</evidence>
<dbReference type="Pfam" id="PF00420">
    <property type="entry name" value="Oxidored_q2"/>
    <property type="match status" value="1"/>
</dbReference>
<dbReference type="AlphaFoldDB" id="A0A1W1C6N4"/>
<dbReference type="InterPro" id="IPR039428">
    <property type="entry name" value="NUOK/Mnh_C1-like"/>
</dbReference>
<evidence type="ECO:0000256" key="5">
    <source>
        <dbReference type="ARBA" id="ARBA00023136"/>
    </source>
</evidence>
<dbReference type="GO" id="GO:0005886">
    <property type="term" value="C:plasma membrane"/>
    <property type="evidence" value="ECO:0007669"/>
    <property type="project" value="UniProtKB-SubCell"/>
</dbReference>
<gene>
    <name evidence="7" type="ORF">MNB_SV-6-967</name>
</gene>
<evidence type="ECO:0000256" key="6">
    <source>
        <dbReference type="SAM" id="Phobius"/>
    </source>
</evidence>
<dbReference type="InterPro" id="IPR050601">
    <property type="entry name" value="CPA3_antiporter_subunitC"/>
</dbReference>
<evidence type="ECO:0000256" key="2">
    <source>
        <dbReference type="ARBA" id="ARBA00022475"/>
    </source>
</evidence>